<reference evidence="1 2" key="1">
    <citation type="submission" date="2019-04" db="EMBL/GenBank/DDBJ databases">
        <title>Cohnella sp. nov., isolated from soil.</title>
        <authorList>
            <person name="Kim W."/>
        </authorList>
    </citation>
    <scope>NUCLEOTIDE SEQUENCE [LARGE SCALE GENOMIC DNA]</scope>
    <source>
        <strain evidence="1 2">CAU 1483</strain>
    </source>
</reference>
<dbReference type="Pfam" id="PF13671">
    <property type="entry name" value="AAA_33"/>
    <property type="match status" value="1"/>
</dbReference>
<keyword evidence="2" id="KW-1185">Reference proteome</keyword>
<evidence type="ECO:0000313" key="2">
    <source>
        <dbReference type="Proteomes" id="UP000309673"/>
    </source>
</evidence>
<organism evidence="1 2">
    <name type="scientific">Cohnella pontilimi</name>
    <dbReference type="NCBI Taxonomy" id="2564100"/>
    <lineage>
        <taxon>Bacteria</taxon>
        <taxon>Bacillati</taxon>
        <taxon>Bacillota</taxon>
        <taxon>Bacilli</taxon>
        <taxon>Bacillales</taxon>
        <taxon>Paenibacillaceae</taxon>
        <taxon>Cohnella</taxon>
    </lineage>
</organism>
<dbReference type="InterPro" id="IPR027417">
    <property type="entry name" value="P-loop_NTPase"/>
</dbReference>
<evidence type="ECO:0008006" key="3">
    <source>
        <dbReference type="Google" id="ProtNLM"/>
    </source>
</evidence>
<dbReference type="SUPFAM" id="SSF52540">
    <property type="entry name" value="P-loop containing nucleoside triphosphate hydrolases"/>
    <property type="match status" value="1"/>
</dbReference>
<dbReference type="Proteomes" id="UP000309673">
    <property type="component" value="Unassembled WGS sequence"/>
</dbReference>
<proteinExistence type="predicted"/>
<name>A0A4U0F9N4_9BACL</name>
<dbReference type="AlphaFoldDB" id="A0A4U0F9N4"/>
<comment type="caution">
    <text evidence="1">The sequence shown here is derived from an EMBL/GenBank/DDBJ whole genome shotgun (WGS) entry which is preliminary data.</text>
</comment>
<dbReference type="Gene3D" id="3.40.50.300">
    <property type="entry name" value="P-loop containing nucleotide triphosphate hydrolases"/>
    <property type="match status" value="1"/>
</dbReference>
<dbReference type="OrthoDB" id="1649389at2"/>
<protein>
    <recommendedName>
        <fullName evidence="3">AAA family ATPase</fullName>
    </recommendedName>
</protein>
<gene>
    <name evidence="1" type="ORF">E5161_18000</name>
</gene>
<dbReference type="EMBL" id="SUPK01000009">
    <property type="protein sequence ID" value="TJY39832.1"/>
    <property type="molecule type" value="Genomic_DNA"/>
</dbReference>
<evidence type="ECO:0000313" key="1">
    <source>
        <dbReference type="EMBL" id="TJY39832.1"/>
    </source>
</evidence>
<sequence length="175" mass="20081">MIRLPQNHGKTVYLISGPVGVGKSTTAGELSRTLQGAAVRLEGDLLMHMPVQEVPWEKLISMTWENIVLLTRNFLVHGFDVVVDYVVEEELMWFCEKLKDLDVDIRYIVLWADETALSQRLKKRGDEYLINRSVFLMQKLANLEINRQHLLDISSMETAEVVASILSDSRYSLKF</sequence>
<accession>A0A4U0F9N4</accession>